<evidence type="ECO:0000256" key="6">
    <source>
        <dbReference type="ARBA" id="ARBA00023014"/>
    </source>
</evidence>
<dbReference type="SFLD" id="SFLDG01217">
    <property type="entry name" value="B12-binding_methylthiotransfer"/>
    <property type="match status" value="1"/>
</dbReference>
<keyword evidence="5" id="KW-0408">Iron</keyword>
<comment type="caution">
    <text evidence="8">The sequence shown here is derived from an EMBL/GenBank/DDBJ whole genome shotgun (WGS) entry which is preliminary data.</text>
</comment>
<dbReference type="InterPro" id="IPR034466">
    <property type="entry name" value="Methyltransferase_Class_B"/>
</dbReference>
<keyword evidence="4" id="KW-0479">Metal-binding</keyword>
<dbReference type="NCBIfam" id="TIGR04014">
    <property type="entry name" value="B12_SAM_MJ_0865"/>
    <property type="match status" value="1"/>
</dbReference>
<dbReference type="Proteomes" id="UP001168338">
    <property type="component" value="Unassembled WGS sequence"/>
</dbReference>
<dbReference type="InterPro" id="IPR006638">
    <property type="entry name" value="Elp3/MiaA/NifB-like_rSAM"/>
</dbReference>
<feature type="domain" description="Radical SAM core" evidence="7">
    <location>
        <begin position="152"/>
        <end position="384"/>
    </location>
</feature>
<evidence type="ECO:0000256" key="4">
    <source>
        <dbReference type="ARBA" id="ARBA00022723"/>
    </source>
</evidence>
<dbReference type="SFLD" id="SFLDG01123">
    <property type="entry name" value="methyltransferase_(Class_B)"/>
    <property type="match status" value="1"/>
</dbReference>
<organism evidence="8 9">
    <name type="scientific">Methanoculleus frigidifontis</name>
    <dbReference type="NCBI Taxonomy" id="2584085"/>
    <lineage>
        <taxon>Archaea</taxon>
        <taxon>Methanobacteriati</taxon>
        <taxon>Methanobacteriota</taxon>
        <taxon>Stenosarchaea group</taxon>
        <taxon>Methanomicrobia</taxon>
        <taxon>Methanomicrobiales</taxon>
        <taxon>Methanomicrobiaceae</taxon>
        <taxon>Methanoculleus</taxon>
    </lineage>
</organism>
<evidence type="ECO:0000313" key="8">
    <source>
        <dbReference type="EMBL" id="MDN7026046.1"/>
    </source>
</evidence>
<dbReference type="InterPro" id="IPR058240">
    <property type="entry name" value="rSAM_sf"/>
</dbReference>
<proteinExistence type="predicted"/>
<dbReference type="PANTHER" id="PTHR43409">
    <property type="entry name" value="ANAEROBIC MAGNESIUM-PROTOPORPHYRIN IX MONOMETHYL ESTER CYCLASE-RELATED"/>
    <property type="match status" value="1"/>
</dbReference>
<gene>
    <name evidence="8" type="ORF">FGU65_14340</name>
</gene>
<evidence type="ECO:0000256" key="1">
    <source>
        <dbReference type="ARBA" id="ARBA00001966"/>
    </source>
</evidence>
<evidence type="ECO:0000256" key="3">
    <source>
        <dbReference type="ARBA" id="ARBA00022691"/>
    </source>
</evidence>
<dbReference type="InterPro" id="IPR007197">
    <property type="entry name" value="rSAM"/>
</dbReference>
<evidence type="ECO:0000256" key="5">
    <source>
        <dbReference type="ARBA" id="ARBA00023004"/>
    </source>
</evidence>
<protein>
    <submittedName>
        <fullName evidence="8">TIGR04014 family B12-binding domain/radical SAM domain-containing protein</fullName>
    </submittedName>
</protein>
<evidence type="ECO:0000259" key="7">
    <source>
        <dbReference type="PROSITE" id="PS51918"/>
    </source>
</evidence>
<dbReference type="SMART" id="SM00729">
    <property type="entry name" value="Elp3"/>
    <property type="match status" value="1"/>
</dbReference>
<comment type="cofactor">
    <cofactor evidence="1">
        <name>[4Fe-4S] cluster</name>
        <dbReference type="ChEBI" id="CHEBI:49883"/>
    </cofactor>
</comment>
<accession>A0ABT8MDN9</accession>
<dbReference type="SFLD" id="SFLDS00029">
    <property type="entry name" value="Radical_SAM"/>
    <property type="match status" value="1"/>
</dbReference>
<dbReference type="Gene3D" id="3.80.30.20">
    <property type="entry name" value="tm_1862 like domain"/>
    <property type="match status" value="1"/>
</dbReference>
<sequence length="437" mass="47040">MHIGIVSPGIYTYGAMLIGGVLRAAGHEVAISRAAEASAGEVLLLSLFSTQHLLDPAIRDLVRTHRASGGVVYVGGPVSAAPEMVIGELAPDAVVVGEGEETILRLVDEGVSPGLPGIAYRDDDTVVVTDPAPPASLDRPLPLIPPDIGSQSIRGASAYIETHRGCIGGCTFCQVPRFFGRTIRSRSLDDVIAEVKAFKEMGATRLSVSGGTGSLYASRDGTVNAGAFVELLARMAEVMGPRNISSPDIRVDCITDEVLEAIRRYTIGWVFFGVESGSDRVLRLMGKGAKVRQVEDAVAACREHGLKVAGSFIVGYPGETEKDYEKTKDLIASLCLDDVFVSSAEPIPRTPLADLVLTTPREKNPAFVPHTGEYRPLHLTESEARCFDLMMHADMFRPQMRLVTDEVYNTYLGEARTQGADIRAATGLLFRYYGTRE</sequence>
<dbReference type="RefSeq" id="WP_301665252.1">
    <property type="nucleotide sequence ID" value="NZ_VCYH01000013.1"/>
</dbReference>
<dbReference type="CDD" id="cd01335">
    <property type="entry name" value="Radical_SAM"/>
    <property type="match status" value="1"/>
</dbReference>
<dbReference type="InterPro" id="IPR051198">
    <property type="entry name" value="BchE-like"/>
</dbReference>
<evidence type="ECO:0000256" key="2">
    <source>
        <dbReference type="ARBA" id="ARBA00022485"/>
    </source>
</evidence>
<keyword evidence="3" id="KW-0949">S-adenosyl-L-methionine</keyword>
<evidence type="ECO:0000313" key="9">
    <source>
        <dbReference type="Proteomes" id="UP001168338"/>
    </source>
</evidence>
<dbReference type="Pfam" id="PF04055">
    <property type="entry name" value="Radical_SAM"/>
    <property type="match status" value="1"/>
</dbReference>
<dbReference type="InterPro" id="IPR023404">
    <property type="entry name" value="rSAM_horseshoe"/>
</dbReference>
<dbReference type="SFLD" id="SFLDG01082">
    <property type="entry name" value="B12-binding_domain_containing"/>
    <property type="match status" value="1"/>
</dbReference>
<dbReference type="PROSITE" id="PS01278">
    <property type="entry name" value="MTTASE_RADICAL"/>
    <property type="match status" value="1"/>
</dbReference>
<keyword evidence="6" id="KW-0411">Iron-sulfur</keyword>
<dbReference type="Gene3D" id="3.40.50.280">
    <property type="entry name" value="Cobalamin-binding domain"/>
    <property type="match status" value="1"/>
</dbReference>
<dbReference type="SUPFAM" id="SSF102114">
    <property type="entry name" value="Radical SAM enzymes"/>
    <property type="match status" value="1"/>
</dbReference>
<dbReference type="InterPro" id="IPR023979">
    <property type="entry name" value="CHP04014_B12-bd/rSAM"/>
</dbReference>
<name>A0ABT8MDN9_9EURY</name>
<dbReference type="PROSITE" id="PS51918">
    <property type="entry name" value="RADICAL_SAM"/>
    <property type="match status" value="1"/>
</dbReference>
<reference evidence="8" key="1">
    <citation type="submission" date="2019-05" db="EMBL/GenBank/DDBJ databases">
        <title>Methanoculleus sp. FWC-SCC1, a methanogenic archaeon isolated from deep marine cold seep.</title>
        <authorList>
            <person name="Chen Y.-W."/>
            <person name="Chen S.-C."/>
            <person name="Teng N.-H."/>
            <person name="Lai M.-C."/>
        </authorList>
    </citation>
    <scope>NUCLEOTIDE SEQUENCE</scope>
    <source>
        <strain evidence="8">FWC-SCC1</strain>
    </source>
</reference>
<dbReference type="EMBL" id="VCYH01000013">
    <property type="protein sequence ID" value="MDN7026046.1"/>
    <property type="molecule type" value="Genomic_DNA"/>
</dbReference>
<dbReference type="InterPro" id="IPR020612">
    <property type="entry name" value="Methylthiotransferase_CS"/>
</dbReference>
<keyword evidence="2" id="KW-0004">4Fe-4S</keyword>
<dbReference type="PANTHER" id="PTHR43409:SF17">
    <property type="entry name" value="METHYLTHIOTRANSFERASE MJ0865-RELATED"/>
    <property type="match status" value="1"/>
</dbReference>
<keyword evidence="9" id="KW-1185">Reference proteome</keyword>